<dbReference type="PANTHER" id="PTHR20857">
    <property type="entry name" value="THIAMINE-PHOSPHATE PYROPHOSPHORYLASE"/>
    <property type="match status" value="1"/>
</dbReference>
<dbReference type="InterPro" id="IPR013785">
    <property type="entry name" value="Aldolase_TIM"/>
</dbReference>
<feature type="binding site" evidence="9">
    <location>
        <position position="253"/>
    </location>
    <ligand>
        <name>4-amino-2-methyl-5-(diphosphooxymethyl)pyrimidine</name>
        <dbReference type="ChEBI" id="CHEBI:57841"/>
    </ligand>
</feature>
<dbReference type="GO" id="GO:0005737">
    <property type="term" value="C:cytoplasm"/>
    <property type="evidence" value="ECO:0007669"/>
    <property type="project" value="TreeGrafter"/>
</dbReference>
<comment type="pathway">
    <text evidence="1 9 11">Cofactor biosynthesis; thiamine diphosphate biosynthesis; thiamine phosphate from 4-amino-2-methyl-5-diphosphomethylpyrimidine and 4-methyl-5-(2-phosphoethyl)-thiazole: step 1/1.</text>
</comment>
<feature type="binding site" evidence="9">
    <location>
        <position position="215"/>
    </location>
    <ligand>
        <name>Mg(2+)</name>
        <dbReference type="ChEBI" id="CHEBI:18420"/>
    </ligand>
</feature>
<dbReference type="UniPathway" id="UPA00060">
    <property type="reaction ID" value="UER00141"/>
</dbReference>
<dbReference type="InterPro" id="IPR022998">
    <property type="entry name" value="ThiamineP_synth_TenI"/>
</dbReference>
<dbReference type="GO" id="GO:0009228">
    <property type="term" value="P:thiamine biosynthetic process"/>
    <property type="evidence" value="ECO:0007669"/>
    <property type="project" value="UniProtKB-KW"/>
</dbReference>
<dbReference type="PANTHER" id="PTHR20857:SF15">
    <property type="entry name" value="THIAMINE-PHOSPHATE SYNTHASE"/>
    <property type="match status" value="1"/>
</dbReference>
<dbReference type="PIRSF" id="PIRSF000512">
    <property type="entry name" value="TMP_PPase_Cyanobac_prd"/>
    <property type="match status" value="1"/>
</dbReference>
<dbReference type="GO" id="GO:0009229">
    <property type="term" value="P:thiamine diphosphate biosynthetic process"/>
    <property type="evidence" value="ECO:0007669"/>
    <property type="project" value="UniProtKB-UniRule"/>
</dbReference>
<dbReference type="EC" id="2.5.1.3" evidence="9"/>
<evidence type="ECO:0000259" key="12">
    <source>
        <dbReference type="Pfam" id="PF02581"/>
    </source>
</evidence>
<dbReference type="InterPro" id="IPR036206">
    <property type="entry name" value="ThiamineP_synth_sf"/>
</dbReference>
<evidence type="ECO:0000256" key="6">
    <source>
        <dbReference type="ARBA" id="ARBA00047334"/>
    </source>
</evidence>
<feature type="binding site" evidence="9">
    <location>
        <position position="234"/>
    </location>
    <ligand>
        <name>Mg(2+)</name>
        <dbReference type="ChEBI" id="CHEBI:18420"/>
    </ligand>
</feature>
<comment type="cofactor">
    <cofactor evidence="9">
        <name>Mg(2+)</name>
        <dbReference type="ChEBI" id="CHEBI:18420"/>
    </cofactor>
    <text evidence="9">Binds 1 Mg(2+) ion per subunit.</text>
</comment>
<comment type="catalytic activity">
    <reaction evidence="6 9 10">
        <text>4-methyl-5-(2-phosphooxyethyl)-thiazole + 4-amino-2-methyl-5-(diphosphooxymethyl)pyrimidine + H(+) = thiamine phosphate + diphosphate</text>
        <dbReference type="Rhea" id="RHEA:22328"/>
        <dbReference type="ChEBI" id="CHEBI:15378"/>
        <dbReference type="ChEBI" id="CHEBI:33019"/>
        <dbReference type="ChEBI" id="CHEBI:37575"/>
        <dbReference type="ChEBI" id="CHEBI:57841"/>
        <dbReference type="ChEBI" id="CHEBI:58296"/>
        <dbReference type="EC" id="2.5.1.3"/>
    </reaction>
</comment>
<evidence type="ECO:0000313" key="14">
    <source>
        <dbReference type="EMBL" id="KAA5542302.1"/>
    </source>
</evidence>
<dbReference type="GO" id="GO:0004789">
    <property type="term" value="F:thiamine-phosphate diphosphorylase activity"/>
    <property type="evidence" value="ECO:0007669"/>
    <property type="project" value="UniProtKB-UniRule"/>
</dbReference>
<dbReference type="InterPro" id="IPR041397">
    <property type="entry name" value="ThiD2"/>
</dbReference>
<evidence type="ECO:0000256" key="9">
    <source>
        <dbReference type="HAMAP-Rule" id="MF_00097"/>
    </source>
</evidence>
<dbReference type="NCBIfam" id="NF002727">
    <property type="entry name" value="PRK02615.1"/>
    <property type="match status" value="1"/>
</dbReference>
<sequence>MVDDSFRAVYRILDASANRANEGFRTLEEFVRFGLENKTLVAAAKQLRHDFAQALARLPRIQLVSARDASSDVGASAQTVSEYHRKTTDSVITAAIERVQQSLRVLEEYGKIVDPAFGRDIEAIRYRAYNLHRDVELQSWVGQRLQRLADSRLYVLIDCMSDEEAFLTAIRKWAAAGVDIFQLRDKAADDRTLYQRALIGAKVAAESDALFVINDRPDLAVATDADGVHVGQDELPPGVARRLVGPDRLVGVSTHDLTQVHAAIDQGADYIGCGPTFPGRTKQFDSFAGPEFLRQVHAADKTRPLPAFAIGGITAENLGQVTETGFHRVAVSGAVTAAADPVAEIQRLKRKLESGR</sequence>
<dbReference type="Proteomes" id="UP000324479">
    <property type="component" value="Unassembled WGS sequence"/>
</dbReference>
<keyword evidence="5 9" id="KW-0784">Thiamine biosynthesis</keyword>
<evidence type="ECO:0000259" key="13">
    <source>
        <dbReference type="Pfam" id="PF17792"/>
    </source>
</evidence>
<evidence type="ECO:0000256" key="5">
    <source>
        <dbReference type="ARBA" id="ARBA00022977"/>
    </source>
</evidence>
<feature type="domain" description="Thiamine phosphate synthase/TenI" evidence="12">
    <location>
        <begin position="153"/>
        <end position="335"/>
    </location>
</feature>
<feature type="binding site" evidence="9">
    <location>
        <begin position="182"/>
        <end position="186"/>
    </location>
    <ligand>
        <name>4-amino-2-methyl-5-(diphosphooxymethyl)pyrimidine</name>
        <dbReference type="ChEBI" id="CHEBI:57841"/>
    </ligand>
</feature>
<dbReference type="CDD" id="cd00564">
    <property type="entry name" value="TMP_TenI"/>
    <property type="match status" value="1"/>
</dbReference>
<proteinExistence type="inferred from homology"/>
<dbReference type="Gene3D" id="3.20.20.70">
    <property type="entry name" value="Aldolase class I"/>
    <property type="match status" value="1"/>
</dbReference>
<evidence type="ECO:0000256" key="10">
    <source>
        <dbReference type="RuleBase" id="RU003826"/>
    </source>
</evidence>
<evidence type="ECO:0000256" key="11">
    <source>
        <dbReference type="RuleBase" id="RU004253"/>
    </source>
</evidence>
<comment type="similarity">
    <text evidence="9 10">Belongs to the thiamine-phosphate synthase family.</text>
</comment>
<dbReference type="Pfam" id="PF17792">
    <property type="entry name" value="ThiD2"/>
    <property type="match status" value="1"/>
</dbReference>
<feature type="binding site" evidence="9">
    <location>
        <position position="214"/>
    </location>
    <ligand>
        <name>4-amino-2-methyl-5-(diphosphooxymethyl)pyrimidine</name>
        <dbReference type="ChEBI" id="CHEBI:57841"/>
    </ligand>
</feature>
<evidence type="ECO:0000256" key="4">
    <source>
        <dbReference type="ARBA" id="ARBA00022842"/>
    </source>
</evidence>
<dbReference type="EMBL" id="VWOX01000008">
    <property type="protein sequence ID" value="KAA5542302.1"/>
    <property type="molecule type" value="Genomic_DNA"/>
</dbReference>
<evidence type="ECO:0000256" key="1">
    <source>
        <dbReference type="ARBA" id="ARBA00005165"/>
    </source>
</evidence>
<feature type="binding site" evidence="9">
    <location>
        <position position="312"/>
    </location>
    <ligand>
        <name>2-[(2R,5Z)-2-carboxy-4-methylthiazol-5(2H)-ylidene]ethyl phosphate</name>
        <dbReference type="ChEBI" id="CHEBI:62899"/>
    </ligand>
</feature>
<keyword evidence="2 9" id="KW-0808">Transferase</keyword>
<comment type="catalytic activity">
    <reaction evidence="8 9 10">
        <text>2-[(2R,5Z)-2-carboxy-4-methylthiazol-5(2H)-ylidene]ethyl phosphate + 4-amino-2-methyl-5-(diphosphooxymethyl)pyrimidine + 2 H(+) = thiamine phosphate + CO2 + diphosphate</text>
        <dbReference type="Rhea" id="RHEA:47844"/>
        <dbReference type="ChEBI" id="CHEBI:15378"/>
        <dbReference type="ChEBI" id="CHEBI:16526"/>
        <dbReference type="ChEBI" id="CHEBI:33019"/>
        <dbReference type="ChEBI" id="CHEBI:37575"/>
        <dbReference type="ChEBI" id="CHEBI:57841"/>
        <dbReference type="ChEBI" id="CHEBI:62899"/>
        <dbReference type="EC" id="2.5.1.3"/>
    </reaction>
</comment>
<comment type="caution">
    <text evidence="9">Lacks conserved residue(s) required for the propagation of feature annotation.</text>
</comment>
<dbReference type="GO" id="GO:0000287">
    <property type="term" value="F:magnesium ion binding"/>
    <property type="evidence" value="ECO:0007669"/>
    <property type="project" value="UniProtKB-UniRule"/>
</dbReference>
<evidence type="ECO:0000256" key="2">
    <source>
        <dbReference type="ARBA" id="ARBA00022679"/>
    </source>
</evidence>
<dbReference type="InterPro" id="IPR016229">
    <property type="entry name" value="TMP_synthase_cyanobac_bac"/>
</dbReference>
<evidence type="ECO:0000256" key="3">
    <source>
        <dbReference type="ARBA" id="ARBA00022723"/>
    </source>
</evidence>
<dbReference type="NCBIfam" id="TIGR00693">
    <property type="entry name" value="thiE"/>
    <property type="match status" value="1"/>
</dbReference>
<gene>
    <name evidence="9" type="primary">thiE</name>
    <name evidence="14" type="ORF">FYK55_14950</name>
</gene>
<dbReference type="HAMAP" id="MF_00097">
    <property type="entry name" value="TMP_synthase"/>
    <property type="match status" value="1"/>
</dbReference>
<keyword evidence="4 9" id="KW-0460">Magnesium</keyword>
<comment type="function">
    <text evidence="9">Condenses 4-methyl-5-(beta-hydroxyethyl)thiazole monophosphate (THZ-P) and 2-methyl-4-amino-5-hydroxymethyl pyrimidine pyrophosphate (HMP-PP) to form thiamine monophosphate (TMP).</text>
</comment>
<name>A0A5M6D7P0_9BACT</name>
<evidence type="ECO:0000256" key="8">
    <source>
        <dbReference type="ARBA" id="ARBA00047883"/>
    </source>
</evidence>
<feature type="binding site" evidence="9">
    <location>
        <position position="282"/>
    </location>
    <ligand>
        <name>4-amino-2-methyl-5-(diphosphooxymethyl)pyrimidine</name>
        <dbReference type="ChEBI" id="CHEBI:57841"/>
    </ligand>
</feature>
<evidence type="ECO:0000313" key="15">
    <source>
        <dbReference type="Proteomes" id="UP000324479"/>
    </source>
</evidence>
<feature type="domain" description="ThiD2" evidence="13">
    <location>
        <begin position="11"/>
        <end position="133"/>
    </location>
</feature>
<dbReference type="InterPro" id="IPR034291">
    <property type="entry name" value="TMP_synthase"/>
</dbReference>
<comment type="catalytic activity">
    <reaction evidence="7 9 10">
        <text>2-(2-carboxy-4-methylthiazol-5-yl)ethyl phosphate + 4-amino-2-methyl-5-(diphosphooxymethyl)pyrimidine + 2 H(+) = thiamine phosphate + CO2 + diphosphate</text>
        <dbReference type="Rhea" id="RHEA:47848"/>
        <dbReference type="ChEBI" id="CHEBI:15378"/>
        <dbReference type="ChEBI" id="CHEBI:16526"/>
        <dbReference type="ChEBI" id="CHEBI:33019"/>
        <dbReference type="ChEBI" id="CHEBI:37575"/>
        <dbReference type="ChEBI" id="CHEBI:57841"/>
        <dbReference type="ChEBI" id="CHEBI:62890"/>
        <dbReference type="EC" id="2.5.1.3"/>
    </reaction>
</comment>
<dbReference type="Pfam" id="PF02581">
    <property type="entry name" value="TMP-TENI"/>
    <property type="match status" value="1"/>
</dbReference>
<dbReference type="AlphaFoldDB" id="A0A5M6D7P0"/>
<reference evidence="14 15" key="1">
    <citation type="submission" date="2019-08" db="EMBL/GenBank/DDBJ databases">
        <authorList>
            <person name="Dhanesh K."/>
            <person name="Kumar G."/>
            <person name="Sasikala C."/>
            <person name="Venkata Ramana C."/>
        </authorList>
    </citation>
    <scope>NUCLEOTIDE SEQUENCE [LARGE SCALE GENOMIC DNA]</scope>
    <source>
        <strain evidence="14 15">JC645</strain>
    </source>
</reference>
<keyword evidence="15" id="KW-1185">Reference proteome</keyword>
<evidence type="ECO:0000256" key="7">
    <source>
        <dbReference type="ARBA" id="ARBA00047851"/>
    </source>
</evidence>
<dbReference type="SUPFAM" id="SSF51391">
    <property type="entry name" value="Thiamin phosphate synthase"/>
    <property type="match status" value="1"/>
</dbReference>
<comment type="caution">
    <text evidence="14">The sequence shown here is derived from an EMBL/GenBank/DDBJ whole genome shotgun (WGS) entry which is preliminary data.</text>
</comment>
<protein>
    <recommendedName>
        <fullName evidence="9">Thiamine-phosphate synthase</fullName>
        <shortName evidence="9">TP synthase</shortName>
        <shortName evidence="9">TPS</shortName>
        <ecNumber evidence="9">2.5.1.3</ecNumber>
    </recommendedName>
    <alternativeName>
        <fullName evidence="9">Thiamine-phosphate pyrophosphorylase</fullName>
        <shortName evidence="9">TMP pyrophosphorylase</shortName>
        <shortName evidence="9">TMP-PPase</shortName>
    </alternativeName>
</protein>
<keyword evidence="3 9" id="KW-0479">Metal-binding</keyword>
<organism evidence="14 15">
    <name type="scientific">Roseiconus nitratireducens</name>
    <dbReference type="NCBI Taxonomy" id="2605748"/>
    <lineage>
        <taxon>Bacteria</taxon>
        <taxon>Pseudomonadati</taxon>
        <taxon>Planctomycetota</taxon>
        <taxon>Planctomycetia</taxon>
        <taxon>Pirellulales</taxon>
        <taxon>Pirellulaceae</taxon>
        <taxon>Roseiconus</taxon>
    </lineage>
</organism>
<accession>A0A5M6D7P0</accession>